<dbReference type="AlphaFoldDB" id="A0A0F0CW63"/>
<gene>
    <name evidence="1" type="ORF">OMAG_000350</name>
</gene>
<name>A0A0F0CW63_9BACT</name>
<dbReference type="EMBL" id="JYNY01000072">
    <property type="protein sequence ID" value="KJJ85796.1"/>
    <property type="molecule type" value="Genomic_DNA"/>
</dbReference>
<organism evidence="1 2">
    <name type="scientific">Candidatus Omnitrophus magneticus</name>
    <dbReference type="NCBI Taxonomy" id="1609969"/>
    <lineage>
        <taxon>Bacteria</taxon>
        <taxon>Pseudomonadati</taxon>
        <taxon>Candidatus Omnitrophota</taxon>
        <taxon>Candidatus Omnitrophus</taxon>
    </lineage>
</organism>
<evidence type="ECO:0000313" key="1">
    <source>
        <dbReference type="EMBL" id="KJJ85796.1"/>
    </source>
</evidence>
<evidence type="ECO:0000313" key="2">
    <source>
        <dbReference type="Proteomes" id="UP000033428"/>
    </source>
</evidence>
<proteinExistence type="predicted"/>
<accession>A0A0F0CW63</accession>
<protein>
    <submittedName>
        <fullName evidence="1">Uncharacterized protein</fullName>
    </submittedName>
</protein>
<reference evidence="1 2" key="1">
    <citation type="submission" date="2015-02" db="EMBL/GenBank/DDBJ databases">
        <title>Single-cell genomics of uncultivated deep-branching MTB reveals a conserved set of magnetosome genes.</title>
        <authorList>
            <person name="Kolinko S."/>
            <person name="Richter M."/>
            <person name="Glockner F.O."/>
            <person name="Brachmann A."/>
            <person name="Schuler D."/>
        </authorList>
    </citation>
    <scope>NUCLEOTIDE SEQUENCE [LARGE SCALE GENOMIC DNA]</scope>
    <source>
        <strain evidence="1">SKK-01</strain>
    </source>
</reference>
<sequence>MMLLRLCLPNDANAIYLIREMDDNAQFIGWKYVTLSDIVMTSSWNLQAGGIGMGGQNTQTVRLPYEYFRNFDEDVISEEKFIKIGNLSRNIKILARQFYDELTLKF</sequence>
<comment type="caution">
    <text evidence="1">The sequence shown here is derived from an EMBL/GenBank/DDBJ whole genome shotgun (WGS) entry which is preliminary data.</text>
</comment>
<keyword evidence="2" id="KW-1185">Reference proteome</keyword>
<dbReference type="Proteomes" id="UP000033428">
    <property type="component" value="Unassembled WGS sequence"/>
</dbReference>